<comment type="function">
    <text evidence="14">The UvrABC repair system catalyzes the recognition and processing of DNA lesions. UvrA is an ATPase and a DNA-binding protein. A damage recognition complex composed of 2 UvrA and 2 UvrB subunits scans DNA for abnormalities. When the presence of a lesion has been verified by UvrB, the UvrA molecules dissociate.</text>
</comment>
<evidence type="ECO:0000256" key="10">
    <source>
        <dbReference type="ARBA" id="ARBA00022840"/>
    </source>
</evidence>
<feature type="binding site" evidence="14">
    <location>
        <begin position="663"/>
        <end position="670"/>
    </location>
    <ligand>
        <name>ATP</name>
        <dbReference type="ChEBI" id="CHEBI:30616"/>
    </ligand>
</feature>
<comment type="subunit">
    <text evidence="14">Forms a heterotetramer with UvrB during the search for lesions.</text>
</comment>
<protein>
    <recommendedName>
        <fullName evidence="14">UvrABC system protein A</fullName>
        <shortName evidence="14">UvrA protein</shortName>
    </recommendedName>
    <alternativeName>
        <fullName evidence="14">Excinuclease ABC subunit A</fullName>
    </alternativeName>
</protein>
<dbReference type="InterPro" id="IPR041102">
    <property type="entry name" value="UvrA_inter"/>
</dbReference>
<evidence type="ECO:0000256" key="7">
    <source>
        <dbReference type="ARBA" id="ARBA00022769"/>
    </source>
</evidence>
<keyword evidence="8 14" id="KW-0863">Zinc-finger</keyword>
<comment type="caution">
    <text evidence="16">The sequence shown here is derived from an EMBL/GenBank/DDBJ whole genome shotgun (WGS) entry which is preliminary data.</text>
</comment>
<dbReference type="GO" id="GO:0016887">
    <property type="term" value="F:ATP hydrolysis activity"/>
    <property type="evidence" value="ECO:0007669"/>
    <property type="project" value="InterPro"/>
</dbReference>
<sequence length="979" mass="109469">MKKGSNKREIILKGAREHNLQNLDLSIPRDEFIVITGLSGSGKSSLAFDTIYAEGQRRYVESLSTYARQFLGQMKKPEIDYIEGLSPAISIDQKTTKMNPRSTVGTITEIYDYLRLLFARIGTPHCYKCGKEISPQTVRQIVESIIGEGQDSEKVKIQVLGPIVKNRKGEHKKLFKDLNNKGFVRVRVDGEVKSLEDNIKLNKNTKHTVEVVVDRLVIREDVKFQRRLADSLETALEFGEGVVNIFFDKELSSNKKNSKTKEKEYEKVYSEHFACIDCGINFEELTPRRFSFNSPQGACPECNGIGSKMEMDPDLIVPEPRLSLNEGAIVPWSRSKSSKDNYYHQMLKAVADHLGFSIDTPFKDLEKEEQNAILYGTKDRIAFNFKRRNKSYRVNRKFEGVINRMERHYLETKSNYSRSYISKFMSDHNCHVCNGKRLRPEALSVTVADKTISDVVGMSIKEDYDFFNSIELTERELFIAKEVLKEIRARLKFLVDVGLDYITMERSSGTLSGGEAQRIRLASQIGSGLVGVLYILDEPSIGLHQRDNVKLIETLKRLRDIGNTLVVVEHDEETILSADYVVDIGPGAGEHGGKVVASGTPTEIMDSSNSITGKYLSRKEVILINKNRRIGNGKFISIKGAKENNLKDVDVDIPLGLFTCVTGVSGSGKSSLINHVLNKGLNGILNKKHTYAGKHDSIEGAENVDKLIVIDQTPIGRTPRSNPATYTGLFTHIRELFAETPEAKSRGYKPGRFSFNVKGGRCEACSGDGIIQIEMHFLADVYVPCEVCKGKRYNDETLDIRYKGKNIYEVLEMTVEEALEFFENIPKIKKKLETLYDVGLGYIKIGQAATTLSGGEAQRIKLSKELSKQSTGKTLYILDEPTTGLHFEDIKRLLNVLGRLTDAGNSVVVIEHNLDVIKTADHIIDLGPEGGDGGGKIVAQGTPEEIAKSGTYTGNFLKNVLNKNITPLAKELVEEKMSK</sequence>
<dbReference type="InterPro" id="IPR003439">
    <property type="entry name" value="ABC_transporter-like_ATP-bd"/>
</dbReference>
<dbReference type="GO" id="GO:0005737">
    <property type="term" value="C:cytoplasm"/>
    <property type="evidence" value="ECO:0007669"/>
    <property type="project" value="UniProtKB-SubCell"/>
</dbReference>
<evidence type="ECO:0000256" key="5">
    <source>
        <dbReference type="ARBA" id="ARBA00022741"/>
    </source>
</evidence>
<keyword evidence="3 14" id="KW-0479">Metal-binding</keyword>
<dbReference type="Proteomes" id="UP000253099">
    <property type="component" value="Unassembled WGS sequence"/>
</dbReference>
<gene>
    <name evidence="14 16" type="primary">uvrA</name>
    <name evidence="16" type="ORF">ALNOE001_08280</name>
</gene>
<dbReference type="Pfam" id="PF17760">
    <property type="entry name" value="UvrA_inter"/>
    <property type="match status" value="1"/>
</dbReference>
<feature type="zinc finger region" description="C4-type" evidence="14">
    <location>
        <begin position="762"/>
        <end position="788"/>
    </location>
</feature>
<evidence type="ECO:0000313" key="17">
    <source>
        <dbReference type="Proteomes" id="UP000253099"/>
    </source>
</evidence>
<evidence type="ECO:0000256" key="12">
    <source>
        <dbReference type="ARBA" id="ARBA00023125"/>
    </source>
</evidence>
<dbReference type="Gene3D" id="1.20.1580.10">
    <property type="entry name" value="ABC transporter ATPase like domain"/>
    <property type="match status" value="2"/>
</dbReference>
<dbReference type="SUPFAM" id="SSF52540">
    <property type="entry name" value="P-loop containing nucleoside triphosphate hydrolases"/>
    <property type="match status" value="2"/>
</dbReference>
<dbReference type="EMBL" id="NIZT01000022">
    <property type="protein sequence ID" value="RBQ23604.1"/>
    <property type="molecule type" value="Genomic_DNA"/>
</dbReference>
<accession>A0A366MDD1</accession>
<keyword evidence="17" id="KW-1185">Reference proteome</keyword>
<keyword evidence="2 14" id="KW-0963">Cytoplasm</keyword>
<dbReference type="HAMAP" id="MF_00205">
    <property type="entry name" value="UvrA"/>
    <property type="match status" value="1"/>
</dbReference>
<feature type="domain" description="ABC transporter" evidence="15">
    <location>
        <begin position="628"/>
        <end position="959"/>
    </location>
</feature>
<dbReference type="PROSITE" id="PS00211">
    <property type="entry name" value="ABC_TRANSPORTER_1"/>
    <property type="match status" value="2"/>
</dbReference>
<evidence type="ECO:0000313" key="16">
    <source>
        <dbReference type="EMBL" id="RBQ23604.1"/>
    </source>
</evidence>
<dbReference type="PANTHER" id="PTHR43152">
    <property type="entry name" value="UVRABC SYSTEM PROTEIN A"/>
    <property type="match status" value="1"/>
</dbReference>
<comment type="subcellular location">
    <subcellularLocation>
        <location evidence="1 14">Cytoplasm</location>
    </subcellularLocation>
</comment>
<evidence type="ECO:0000256" key="1">
    <source>
        <dbReference type="ARBA" id="ARBA00004496"/>
    </source>
</evidence>
<dbReference type="Pfam" id="PF17755">
    <property type="entry name" value="UvrA_DNA-bind"/>
    <property type="match status" value="1"/>
</dbReference>
<evidence type="ECO:0000256" key="3">
    <source>
        <dbReference type="ARBA" id="ARBA00022723"/>
    </source>
</evidence>
<dbReference type="Gene3D" id="1.10.8.280">
    <property type="entry name" value="ABC transporter ATPase domain-like"/>
    <property type="match status" value="1"/>
</dbReference>
<dbReference type="InterPro" id="IPR041552">
    <property type="entry name" value="UvrA_DNA-bd"/>
</dbReference>
<evidence type="ECO:0000256" key="8">
    <source>
        <dbReference type="ARBA" id="ARBA00022771"/>
    </source>
</evidence>
<evidence type="ECO:0000256" key="14">
    <source>
        <dbReference type="HAMAP-Rule" id="MF_00205"/>
    </source>
</evidence>
<dbReference type="GO" id="GO:0008270">
    <property type="term" value="F:zinc ion binding"/>
    <property type="evidence" value="ECO:0007669"/>
    <property type="project" value="UniProtKB-UniRule"/>
</dbReference>
<dbReference type="GO" id="GO:0009432">
    <property type="term" value="P:SOS response"/>
    <property type="evidence" value="ECO:0007669"/>
    <property type="project" value="UniProtKB-UniRule"/>
</dbReference>
<keyword evidence="7 14" id="KW-0228">DNA excision</keyword>
<keyword evidence="13 14" id="KW-0234">DNA repair</keyword>
<keyword evidence="5 14" id="KW-0547">Nucleotide-binding</keyword>
<keyword evidence="9 14" id="KW-0862">Zinc</keyword>
<keyword evidence="11 14" id="KW-0267">Excision nuclease</keyword>
<keyword evidence="6 14" id="KW-0227">DNA damage</keyword>
<reference evidence="16 17" key="1">
    <citation type="submission" date="2018-06" db="EMBL/GenBank/DDBJ databases">
        <title>Genomic insight into two independent archaeal endosymbiosis events.</title>
        <authorList>
            <person name="Lind A.E."/>
            <person name="Lewis W.H."/>
            <person name="Spang A."/>
            <person name="Guy L."/>
            <person name="Embley M.T."/>
            <person name="Ettema T.J.G."/>
        </authorList>
    </citation>
    <scope>NUCLEOTIDE SEQUENCE [LARGE SCALE GENOMIC DNA]</scope>
    <source>
        <strain evidence="16">NOE</strain>
    </source>
</reference>
<dbReference type="InterPro" id="IPR004602">
    <property type="entry name" value="UvrA"/>
</dbReference>
<dbReference type="InterPro" id="IPR017871">
    <property type="entry name" value="ABC_transporter-like_CS"/>
</dbReference>
<comment type="similarity">
    <text evidence="14">Belongs to the ABC transporter superfamily. UvrA family.</text>
</comment>
<dbReference type="Gene3D" id="3.40.50.300">
    <property type="entry name" value="P-loop containing nucleotide triphosphate hydrolases"/>
    <property type="match status" value="2"/>
</dbReference>
<keyword evidence="12 14" id="KW-0238">DNA-binding</keyword>
<feature type="zinc finger region" description="C4-type" evidence="14">
    <location>
        <begin position="275"/>
        <end position="302"/>
    </location>
</feature>
<dbReference type="PROSITE" id="PS50893">
    <property type="entry name" value="ABC_TRANSPORTER_2"/>
    <property type="match status" value="1"/>
</dbReference>
<dbReference type="GO" id="GO:0009380">
    <property type="term" value="C:excinuclease repair complex"/>
    <property type="evidence" value="ECO:0007669"/>
    <property type="project" value="InterPro"/>
</dbReference>
<dbReference type="InterPro" id="IPR013815">
    <property type="entry name" value="ATP_grasp_subdomain_1"/>
</dbReference>
<dbReference type="NCBIfam" id="TIGR00630">
    <property type="entry name" value="uvra"/>
    <property type="match status" value="1"/>
</dbReference>
<keyword evidence="10 14" id="KW-0067">ATP-binding</keyword>
<dbReference type="GO" id="GO:0005524">
    <property type="term" value="F:ATP binding"/>
    <property type="evidence" value="ECO:0007669"/>
    <property type="project" value="UniProtKB-UniRule"/>
</dbReference>
<dbReference type="GO" id="GO:0009381">
    <property type="term" value="F:excinuclease ABC activity"/>
    <property type="evidence" value="ECO:0007669"/>
    <property type="project" value="UniProtKB-UniRule"/>
</dbReference>
<name>A0A366MDD1_9EURY</name>
<dbReference type="GO" id="GO:0006289">
    <property type="term" value="P:nucleotide-excision repair"/>
    <property type="evidence" value="ECO:0007669"/>
    <property type="project" value="UniProtKB-UniRule"/>
</dbReference>
<dbReference type="InterPro" id="IPR027417">
    <property type="entry name" value="P-loop_NTPase"/>
</dbReference>
<dbReference type="CDD" id="cd03270">
    <property type="entry name" value="ABC_UvrA_I"/>
    <property type="match status" value="2"/>
</dbReference>
<keyword evidence="14" id="KW-0742">SOS response</keyword>
<dbReference type="CDD" id="cd03271">
    <property type="entry name" value="ABC_UvrA_II"/>
    <property type="match status" value="1"/>
</dbReference>
<evidence type="ECO:0000256" key="11">
    <source>
        <dbReference type="ARBA" id="ARBA00022881"/>
    </source>
</evidence>
<evidence type="ECO:0000256" key="13">
    <source>
        <dbReference type="ARBA" id="ARBA00023204"/>
    </source>
</evidence>
<organism evidence="16 17">
    <name type="scientific">Candidatus Methanobinarius endosymbioticus</name>
    <dbReference type="NCBI Taxonomy" id="2006182"/>
    <lineage>
        <taxon>Archaea</taxon>
        <taxon>Methanobacteriati</taxon>
        <taxon>Methanobacteriota</taxon>
        <taxon>Methanomada group</taxon>
        <taxon>Methanobacteria</taxon>
        <taxon>Methanobacteriales</taxon>
        <taxon>Methanobacteriaceae</taxon>
        <taxon>Candidatus Methanobinarius</taxon>
    </lineage>
</organism>
<evidence type="ECO:0000256" key="4">
    <source>
        <dbReference type="ARBA" id="ARBA00022737"/>
    </source>
</evidence>
<dbReference type="Gene3D" id="3.30.1490.20">
    <property type="entry name" value="ATP-grasp fold, A domain"/>
    <property type="match status" value="1"/>
</dbReference>
<dbReference type="AlphaFoldDB" id="A0A366MDD1"/>
<dbReference type="PANTHER" id="PTHR43152:SF3">
    <property type="entry name" value="UVRABC SYSTEM PROTEIN A"/>
    <property type="match status" value="1"/>
</dbReference>
<dbReference type="GO" id="GO:0003677">
    <property type="term" value="F:DNA binding"/>
    <property type="evidence" value="ECO:0007669"/>
    <property type="project" value="UniProtKB-UniRule"/>
</dbReference>
<proteinExistence type="inferred from homology"/>
<feature type="binding site" evidence="14">
    <location>
        <begin position="37"/>
        <end position="44"/>
    </location>
    <ligand>
        <name>ATP</name>
        <dbReference type="ChEBI" id="CHEBI:30616"/>
    </ligand>
</feature>
<evidence type="ECO:0000256" key="2">
    <source>
        <dbReference type="ARBA" id="ARBA00022490"/>
    </source>
</evidence>
<dbReference type="NCBIfam" id="NF001503">
    <property type="entry name" value="PRK00349.1"/>
    <property type="match status" value="1"/>
</dbReference>
<keyword evidence="4 14" id="KW-0677">Repeat</keyword>
<dbReference type="FunFam" id="1.20.1580.10:FF:000002">
    <property type="entry name" value="UvrABC system protein A"/>
    <property type="match status" value="1"/>
</dbReference>
<evidence type="ECO:0000256" key="9">
    <source>
        <dbReference type="ARBA" id="ARBA00022833"/>
    </source>
</evidence>
<evidence type="ECO:0000256" key="6">
    <source>
        <dbReference type="ARBA" id="ARBA00022763"/>
    </source>
</evidence>
<evidence type="ECO:0000259" key="15">
    <source>
        <dbReference type="PROSITE" id="PS50893"/>
    </source>
</evidence>